<name>I2Q2Q3_9BACT</name>
<sequence>MSMGTTLTLTESERRIFRKRVKPPVSVWASRTIVVQDGPYAGSRLRLDATPYLAGIMDYLFACHVEEVVVCASPQIGKTELMFACLFYSMEFYPGPKLLAMPDEDTLARAVSKKLLPRMKGSADLRRLYHRDTRNAVELRDGSTLHLASAQSPSQRASVSVMHLFLDEVDLYRQIAGQGAPVHEFRERTISYSHKRKHLLISKPQGDETSAIWQAVNHECDVLLRYHVACPACGTMQVMDDVHIVVTEGCTDPKEIKRRKLGRYKCPHCKYLWTDHARDAAVARGEWRADEPVLNPRSVGFHLPSFVSRFVSLSEILADRLEAEASDDDLKMRDYRNGRCALPHKSVALDIKEGTILTRRAMWLPAKTVPAEAVALTCGIDTQMASFWFSVLAWGKNLQSWLVDYGQIRTWEDVMALVHETRYPVLGRAGADMGIWRAAIDSGGNRTEHQVLTRTEEVYSWCRARGDGRLYPTKGRSRDYHVPVSWTTIDKLPRSGRAIPGGLQLILLDVNHLKRLLFKRLMPDARQPLLLHAQTGEDYARQLAAERLVRNKDGNFVWEVLSRENHLLDATMNAMACADESWTPSLRYLLDQDQEQEEAPAATDRGHDVDPTSTLAQAAMRANSILAGRRP</sequence>
<evidence type="ECO:0000259" key="2">
    <source>
        <dbReference type="Pfam" id="PF05876"/>
    </source>
</evidence>
<dbReference type="Pfam" id="PF20454">
    <property type="entry name" value="GpA_nuclease"/>
    <property type="match status" value="1"/>
</dbReference>
<evidence type="ECO:0000256" key="1">
    <source>
        <dbReference type="SAM" id="MobiDB-lite"/>
    </source>
</evidence>
<dbReference type="HOGENOM" id="CLU_023850_4_0_7"/>
<dbReference type="EMBL" id="JH600068">
    <property type="protein sequence ID" value="EIG54059.1"/>
    <property type="molecule type" value="Genomic_DNA"/>
</dbReference>
<protein>
    <submittedName>
        <fullName evidence="4">Bacteriophage tail assembly protein</fullName>
    </submittedName>
</protein>
<accession>I2Q2Q3</accession>
<dbReference type="GO" id="GO:0016887">
    <property type="term" value="F:ATP hydrolysis activity"/>
    <property type="evidence" value="ECO:0007669"/>
    <property type="project" value="InterPro"/>
</dbReference>
<organism evidence="4">
    <name type="scientific">Desulfovibrio sp. U5L</name>
    <dbReference type="NCBI Taxonomy" id="596152"/>
    <lineage>
        <taxon>Bacteria</taxon>
        <taxon>Pseudomonadati</taxon>
        <taxon>Thermodesulfobacteriota</taxon>
        <taxon>Desulfovibrionia</taxon>
        <taxon>Desulfovibrionales</taxon>
        <taxon>Desulfovibrionaceae</taxon>
        <taxon>Desulfovibrio</taxon>
    </lineage>
</organism>
<dbReference type="eggNOG" id="COG5525">
    <property type="taxonomic scope" value="Bacteria"/>
</dbReference>
<gene>
    <name evidence="4" type="ORF">DesU5LDRAFT_2395</name>
</gene>
<dbReference type="GO" id="GO:0004519">
    <property type="term" value="F:endonuclease activity"/>
    <property type="evidence" value="ECO:0007669"/>
    <property type="project" value="InterPro"/>
</dbReference>
<dbReference type="OrthoDB" id="5181253at2"/>
<dbReference type="Pfam" id="PF05876">
    <property type="entry name" value="GpA_ATPase"/>
    <property type="match status" value="1"/>
</dbReference>
<dbReference type="InterPro" id="IPR027417">
    <property type="entry name" value="P-loop_NTPase"/>
</dbReference>
<proteinExistence type="predicted"/>
<dbReference type="InterPro" id="IPR046453">
    <property type="entry name" value="GpA_ATPase"/>
</dbReference>
<evidence type="ECO:0000259" key="3">
    <source>
        <dbReference type="Pfam" id="PF20454"/>
    </source>
</evidence>
<reference evidence="4" key="1">
    <citation type="submission" date="2011-11" db="EMBL/GenBank/DDBJ databases">
        <title>Improved High-Quality Draft sequence of Desulfovibrio sp. U5L.</title>
        <authorList>
            <consortium name="US DOE Joint Genome Institute"/>
            <person name="Lucas S."/>
            <person name="Han J."/>
            <person name="Lapidus A."/>
            <person name="Cheng J.-F."/>
            <person name="Goodwin L."/>
            <person name="Pitluck S."/>
            <person name="Peters L."/>
            <person name="Ovchinnikova G."/>
            <person name="Held B."/>
            <person name="Detter J.C."/>
            <person name="Han C."/>
            <person name="Tapia R."/>
            <person name="Land M."/>
            <person name="Hauser L."/>
            <person name="Kyrpides N."/>
            <person name="Ivanova N."/>
            <person name="Pagani I."/>
            <person name="Gabster J."/>
            <person name="Walker C."/>
            <person name="Stolyar S."/>
            <person name="Stahl D."/>
            <person name="Arkin A."/>
            <person name="Dehal P."/>
            <person name="Hazen T."/>
            <person name="Woyke T."/>
        </authorList>
    </citation>
    <scope>NUCLEOTIDE SEQUENCE [LARGE SCALE GENOMIC DNA]</scope>
    <source>
        <strain evidence="4">U5L</strain>
    </source>
</reference>
<dbReference type="AlphaFoldDB" id="I2Q2Q3"/>
<dbReference type="STRING" id="596152.DesU5LDRAFT_2395"/>
<feature type="domain" description="Terminase large subunit GpA endonuclease" evidence="3">
    <location>
        <begin position="299"/>
        <end position="578"/>
    </location>
</feature>
<evidence type="ECO:0000313" key="4">
    <source>
        <dbReference type="EMBL" id="EIG54059.1"/>
    </source>
</evidence>
<feature type="region of interest" description="Disordered" evidence="1">
    <location>
        <begin position="594"/>
        <end position="613"/>
    </location>
</feature>
<dbReference type="InterPro" id="IPR046454">
    <property type="entry name" value="GpA_endonuclease"/>
</dbReference>
<dbReference type="Gene3D" id="3.40.50.300">
    <property type="entry name" value="P-loop containing nucleotide triphosphate hydrolases"/>
    <property type="match status" value="1"/>
</dbReference>
<feature type="domain" description="Phage terminase large subunit GpA ATPase" evidence="2">
    <location>
        <begin position="44"/>
        <end position="287"/>
    </location>
</feature>